<accession>A0ABW2QMB6</accession>
<evidence type="ECO:0000256" key="2">
    <source>
        <dbReference type="ARBA" id="ARBA00023315"/>
    </source>
</evidence>
<sequence>MSVLPSDVESIERATLAAVAPERVEALPGWLLPMDHGTVGRAHAAVPINHDPASVAGWAAVVERYRAAGYRPVFRLPEVAAWSDVRDELSAAGWLRVQPTQVQVATLAGLVGAETSACTLDERPDGAWMAMFLGEGLDPVDGASRSAALARAQDSRYASLRVDGETRACGMACFAHGWLSVHGMRTAAAHRGQGLATRVLAAMAQEALSRGIQRVFLQVDASNAPALSLYQRLGFAPAWTYAYWRPSQP</sequence>
<dbReference type="Pfam" id="PF24553">
    <property type="entry name" value="Rv0428c_C"/>
    <property type="match status" value="1"/>
</dbReference>
<name>A0ABW2QMB6_9BURK</name>
<evidence type="ECO:0000313" key="5">
    <source>
        <dbReference type="Proteomes" id="UP001596501"/>
    </source>
</evidence>
<dbReference type="InterPro" id="IPR050832">
    <property type="entry name" value="Bact_Acetyltransf"/>
</dbReference>
<keyword evidence="2" id="KW-0012">Acyltransferase</keyword>
<evidence type="ECO:0000313" key="4">
    <source>
        <dbReference type="EMBL" id="MFC7410576.1"/>
    </source>
</evidence>
<dbReference type="Gene3D" id="3.40.630.30">
    <property type="match status" value="1"/>
</dbReference>
<evidence type="ECO:0000259" key="3">
    <source>
        <dbReference type="PROSITE" id="PS51186"/>
    </source>
</evidence>
<comment type="caution">
    <text evidence="4">The sequence shown here is derived from an EMBL/GenBank/DDBJ whole genome shotgun (WGS) entry which is preliminary data.</text>
</comment>
<feature type="domain" description="N-acetyltransferase" evidence="3">
    <location>
        <begin position="117"/>
        <end position="249"/>
    </location>
</feature>
<dbReference type="InterPro" id="IPR000182">
    <property type="entry name" value="GNAT_dom"/>
</dbReference>
<dbReference type="EMBL" id="JBHTCA010000016">
    <property type="protein sequence ID" value="MFC7410576.1"/>
    <property type="molecule type" value="Genomic_DNA"/>
</dbReference>
<dbReference type="CDD" id="cd04301">
    <property type="entry name" value="NAT_SF"/>
    <property type="match status" value="1"/>
</dbReference>
<dbReference type="PANTHER" id="PTHR43877:SF2">
    <property type="entry name" value="AMINOALKYLPHOSPHONATE N-ACETYLTRANSFERASE-RELATED"/>
    <property type="match status" value="1"/>
</dbReference>
<reference evidence="5" key="1">
    <citation type="journal article" date="2019" name="Int. J. Syst. Evol. Microbiol.">
        <title>The Global Catalogue of Microorganisms (GCM) 10K type strain sequencing project: providing services to taxonomists for standard genome sequencing and annotation.</title>
        <authorList>
            <consortium name="The Broad Institute Genomics Platform"/>
            <consortium name="The Broad Institute Genome Sequencing Center for Infectious Disease"/>
            <person name="Wu L."/>
            <person name="Ma J."/>
        </authorList>
    </citation>
    <scope>NUCLEOTIDE SEQUENCE [LARGE SCALE GENOMIC DNA]</scope>
    <source>
        <strain evidence="5">CGMCC 1.12371</strain>
    </source>
</reference>
<dbReference type="SUPFAM" id="SSF55729">
    <property type="entry name" value="Acyl-CoA N-acyltransferases (Nat)"/>
    <property type="match status" value="1"/>
</dbReference>
<proteinExistence type="predicted"/>
<dbReference type="InterPro" id="IPR016181">
    <property type="entry name" value="Acyl_CoA_acyltransferase"/>
</dbReference>
<organism evidence="4 5">
    <name type="scientific">Hydrogenophaga atypica</name>
    <dbReference type="NCBI Taxonomy" id="249409"/>
    <lineage>
        <taxon>Bacteria</taxon>
        <taxon>Pseudomonadati</taxon>
        <taxon>Pseudomonadota</taxon>
        <taxon>Betaproteobacteria</taxon>
        <taxon>Burkholderiales</taxon>
        <taxon>Comamonadaceae</taxon>
        <taxon>Hydrogenophaga</taxon>
    </lineage>
</organism>
<protein>
    <submittedName>
        <fullName evidence="4">GNAT family N-acetyltransferase</fullName>
    </submittedName>
</protein>
<dbReference type="InterPro" id="IPR056935">
    <property type="entry name" value="Rv0428c-like_C"/>
</dbReference>
<dbReference type="Proteomes" id="UP001596501">
    <property type="component" value="Unassembled WGS sequence"/>
</dbReference>
<evidence type="ECO:0000256" key="1">
    <source>
        <dbReference type="ARBA" id="ARBA00022679"/>
    </source>
</evidence>
<keyword evidence="1" id="KW-0808">Transferase</keyword>
<dbReference type="PANTHER" id="PTHR43877">
    <property type="entry name" value="AMINOALKYLPHOSPHONATE N-ACETYLTRANSFERASE-RELATED-RELATED"/>
    <property type="match status" value="1"/>
</dbReference>
<keyword evidence="5" id="KW-1185">Reference proteome</keyword>
<gene>
    <name evidence="4" type="ORF">ACFQPB_17075</name>
</gene>
<dbReference type="PROSITE" id="PS51186">
    <property type="entry name" value="GNAT"/>
    <property type="match status" value="1"/>
</dbReference>